<keyword evidence="1" id="KW-0732">Signal</keyword>
<protein>
    <submittedName>
        <fullName evidence="2">Uncharacterized protein</fullName>
    </submittedName>
</protein>
<name>A0A1H8WQH2_9PSEU</name>
<dbReference type="Proteomes" id="UP000198582">
    <property type="component" value="Unassembled WGS sequence"/>
</dbReference>
<dbReference type="RefSeq" id="WP_091617454.1">
    <property type="nucleotide sequence ID" value="NZ_FOEF01000005.1"/>
</dbReference>
<gene>
    <name evidence="2" type="ORF">SAMN04489732_105399</name>
</gene>
<evidence type="ECO:0000313" key="2">
    <source>
        <dbReference type="EMBL" id="SEP29687.1"/>
    </source>
</evidence>
<reference evidence="2 3" key="1">
    <citation type="submission" date="2016-10" db="EMBL/GenBank/DDBJ databases">
        <authorList>
            <person name="de Groot N.N."/>
        </authorList>
    </citation>
    <scope>NUCLEOTIDE SEQUENCE [LARGE SCALE GENOMIC DNA]</scope>
    <source>
        <strain evidence="2 3">DSM 44993</strain>
    </source>
</reference>
<sequence length="83" mass="8141">MSILRKAGAAGLLVAVSTAVAIAAAGTASAGASPPRIYGSYGECMAAGNALAQQGEAHGFHCVDVGAAPVGVPSTQWKLIIDF</sequence>
<feature type="signal peptide" evidence="1">
    <location>
        <begin position="1"/>
        <end position="23"/>
    </location>
</feature>
<evidence type="ECO:0000256" key="1">
    <source>
        <dbReference type="SAM" id="SignalP"/>
    </source>
</evidence>
<accession>A0A1H8WQH2</accession>
<organism evidence="2 3">
    <name type="scientific">Amycolatopsis saalfeldensis</name>
    <dbReference type="NCBI Taxonomy" id="394193"/>
    <lineage>
        <taxon>Bacteria</taxon>
        <taxon>Bacillati</taxon>
        <taxon>Actinomycetota</taxon>
        <taxon>Actinomycetes</taxon>
        <taxon>Pseudonocardiales</taxon>
        <taxon>Pseudonocardiaceae</taxon>
        <taxon>Amycolatopsis</taxon>
    </lineage>
</organism>
<keyword evidence="3" id="KW-1185">Reference proteome</keyword>
<feature type="chain" id="PRO_5038719370" evidence="1">
    <location>
        <begin position="24"/>
        <end position="83"/>
    </location>
</feature>
<proteinExistence type="predicted"/>
<dbReference type="EMBL" id="FOEF01000005">
    <property type="protein sequence ID" value="SEP29687.1"/>
    <property type="molecule type" value="Genomic_DNA"/>
</dbReference>
<dbReference type="AlphaFoldDB" id="A0A1H8WQH2"/>
<evidence type="ECO:0000313" key="3">
    <source>
        <dbReference type="Proteomes" id="UP000198582"/>
    </source>
</evidence>